<dbReference type="RefSeq" id="WP_093555338.1">
    <property type="nucleotide sequence ID" value="NZ_FPBO01000007.1"/>
</dbReference>
<gene>
    <name evidence="2" type="ORF">SAMN05216552_1007111</name>
</gene>
<keyword evidence="2" id="KW-0560">Oxidoreductase</keyword>
<dbReference type="InterPro" id="IPR007138">
    <property type="entry name" value="ABM_dom"/>
</dbReference>
<organism evidence="2 3">
    <name type="scientific">Pseudoduganella namucuonensis</name>
    <dbReference type="NCBI Taxonomy" id="1035707"/>
    <lineage>
        <taxon>Bacteria</taxon>
        <taxon>Pseudomonadati</taxon>
        <taxon>Pseudomonadota</taxon>
        <taxon>Betaproteobacteria</taxon>
        <taxon>Burkholderiales</taxon>
        <taxon>Oxalobacteraceae</taxon>
        <taxon>Telluria group</taxon>
        <taxon>Pseudoduganella</taxon>
    </lineage>
</organism>
<dbReference type="STRING" id="1035707.SAMN05216552_1007111"/>
<evidence type="ECO:0000313" key="3">
    <source>
        <dbReference type="Proteomes" id="UP000199391"/>
    </source>
</evidence>
<dbReference type="EMBL" id="FPBO01000007">
    <property type="protein sequence ID" value="SFU68210.1"/>
    <property type="molecule type" value="Genomic_DNA"/>
</dbReference>
<name>A0A1I7I5H3_9BURK</name>
<evidence type="ECO:0000313" key="2">
    <source>
        <dbReference type="EMBL" id="SFU68210.1"/>
    </source>
</evidence>
<dbReference type="PROSITE" id="PS51725">
    <property type="entry name" value="ABM"/>
    <property type="match status" value="1"/>
</dbReference>
<keyword evidence="2" id="KW-0503">Monooxygenase</keyword>
<sequence>MIYEIAEIQIKPDANAAFEAAVKEAVPLFQRAKGCQAMRLERIIERPDTYHLVIEWATLENHTVDFRGSEDFQAWRGLVGGFFAQPPKVEHTETVLTGF</sequence>
<accession>A0A1I7I5H3</accession>
<dbReference type="SUPFAM" id="SSF54909">
    <property type="entry name" value="Dimeric alpha+beta barrel"/>
    <property type="match status" value="1"/>
</dbReference>
<keyword evidence="3" id="KW-1185">Reference proteome</keyword>
<dbReference type="AlphaFoldDB" id="A0A1I7I5H3"/>
<dbReference type="Proteomes" id="UP000199391">
    <property type="component" value="Unassembled WGS sequence"/>
</dbReference>
<dbReference type="Gene3D" id="3.30.70.100">
    <property type="match status" value="1"/>
</dbReference>
<feature type="domain" description="ABM" evidence="1">
    <location>
        <begin position="2"/>
        <end position="91"/>
    </location>
</feature>
<dbReference type="Pfam" id="PF03992">
    <property type="entry name" value="ABM"/>
    <property type="match status" value="1"/>
</dbReference>
<protein>
    <submittedName>
        <fullName evidence="2">Heme-degrading monooxygenase HmoA</fullName>
    </submittedName>
</protein>
<dbReference type="InterPro" id="IPR011008">
    <property type="entry name" value="Dimeric_a/b-barrel"/>
</dbReference>
<proteinExistence type="predicted"/>
<dbReference type="GO" id="GO:0004497">
    <property type="term" value="F:monooxygenase activity"/>
    <property type="evidence" value="ECO:0007669"/>
    <property type="project" value="UniProtKB-KW"/>
</dbReference>
<reference evidence="3" key="1">
    <citation type="submission" date="2016-10" db="EMBL/GenBank/DDBJ databases">
        <authorList>
            <person name="Varghese N."/>
            <person name="Submissions S."/>
        </authorList>
    </citation>
    <scope>NUCLEOTIDE SEQUENCE [LARGE SCALE GENOMIC DNA]</scope>
    <source>
        <strain evidence="3">CGMCC 1.11014</strain>
    </source>
</reference>
<evidence type="ECO:0000259" key="1">
    <source>
        <dbReference type="PROSITE" id="PS51725"/>
    </source>
</evidence>
<dbReference type="OrthoDB" id="9798157at2"/>